<reference evidence="1 2" key="1">
    <citation type="submission" date="2015-12" db="EMBL/GenBank/DDBJ databases">
        <title>Draft genome sequence of Moniliophthora roreri, the causal agent of frosty pod rot of cacao.</title>
        <authorList>
            <person name="Aime M.C."/>
            <person name="Diaz-Valderrama J.R."/>
            <person name="Kijpornyongpan T."/>
            <person name="Phillips-Mora W."/>
        </authorList>
    </citation>
    <scope>NUCLEOTIDE SEQUENCE [LARGE SCALE GENOMIC DNA]</scope>
    <source>
        <strain evidence="1 2">MCA 2952</strain>
    </source>
</reference>
<organism evidence="1 2">
    <name type="scientific">Moniliophthora roreri</name>
    <name type="common">Frosty pod rot fungus</name>
    <name type="synonym">Monilia roreri</name>
    <dbReference type="NCBI Taxonomy" id="221103"/>
    <lineage>
        <taxon>Eukaryota</taxon>
        <taxon>Fungi</taxon>
        <taxon>Dikarya</taxon>
        <taxon>Basidiomycota</taxon>
        <taxon>Agaricomycotina</taxon>
        <taxon>Agaricomycetes</taxon>
        <taxon>Agaricomycetidae</taxon>
        <taxon>Agaricales</taxon>
        <taxon>Marasmiineae</taxon>
        <taxon>Marasmiaceae</taxon>
        <taxon>Moniliophthora</taxon>
    </lineage>
</organism>
<dbReference type="EMBL" id="LATX01001895">
    <property type="protein sequence ID" value="KTB36490.1"/>
    <property type="molecule type" value="Genomic_DNA"/>
</dbReference>
<proteinExistence type="predicted"/>
<sequence length="21" mass="2272">MGLDIGFNNSVPWLPTQVSPV</sequence>
<evidence type="ECO:0000313" key="1">
    <source>
        <dbReference type="EMBL" id="KTB36490.1"/>
    </source>
</evidence>
<dbReference type="Proteomes" id="UP000054988">
    <property type="component" value="Unassembled WGS sequence"/>
</dbReference>
<dbReference type="AlphaFoldDB" id="A0A0W0FJI3"/>
<accession>A0A0W0FJI3</accession>
<gene>
    <name evidence="1" type="ORF">WG66_10909</name>
</gene>
<comment type="caution">
    <text evidence="1">The sequence shown here is derived from an EMBL/GenBank/DDBJ whole genome shotgun (WGS) entry which is preliminary data.</text>
</comment>
<evidence type="ECO:0000313" key="2">
    <source>
        <dbReference type="Proteomes" id="UP000054988"/>
    </source>
</evidence>
<protein>
    <submittedName>
        <fullName evidence="1">Uncharacterized protein</fullName>
    </submittedName>
</protein>
<name>A0A0W0FJI3_MONRR</name>